<dbReference type="Ensembl" id="ENSANIT00000008441.1">
    <property type="protein sequence ID" value="ENSANIP00000008159.1"/>
    <property type="gene ID" value="ENSANIG00000004417.1"/>
</dbReference>
<evidence type="ECO:0000256" key="6">
    <source>
        <dbReference type="ARBA" id="ARBA00023136"/>
    </source>
</evidence>
<dbReference type="GO" id="GO:0086010">
    <property type="term" value="P:membrane depolarization during action potential"/>
    <property type="evidence" value="ECO:0007669"/>
    <property type="project" value="TreeGrafter"/>
</dbReference>
<keyword evidence="8" id="KW-0175">Coiled coil</keyword>
<comment type="subcellular location">
    <subcellularLocation>
        <location evidence="1">Cell membrane</location>
        <topology evidence="1">Multi-pass membrane protein</topology>
    </subcellularLocation>
</comment>
<evidence type="ECO:0000256" key="1">
    <source>
        <dbReference type="ARBA" id="ARBA00004651"/>
    </source>
</evidence>
<keyword evidence="5 10" id="KW-1133">Transmembrane helix</keyword>
<keyword evidence="3 10" id="KW-0812">Transmembrane</keyword>
<protein>
    <recommendedName>
        <fullName evidence="16">Sodium channel protein type 2 subunit alpha</fullName>
    </recommendedName>
</protein>
<feature type="transmembrane region" description="Helical" evidence="10">
    <location>
        <begin position="659"/>
        <end position="687"/>
    </location>
</feature>
<sequence>IMTNCLFYINKALTIVGALIQSVKKLSDVMILTVFCLSVFALIGLQLFMGNLRNKCLQWPPDNSTFEINIISYFNSTMDENGTFVNMTVSTFNWKDYIEDETHFYILEGQRDALLCGNSSDAGQCPEGYICVKAGRNPNYGYTSFDTFSWAFLSLFRLMTQDFWENLYQLTLRAAGKTYMIFFVLVIFLGSFYLINLILAVVAMAYEEQNQATMEEAEQKEAEFQQMLEQLKKQQEEAQATAAVAAASVASRDFSGVGGLGELLESSSEASKLSSKSAKERRNRRKKRRQKEMSEAEDKGDIDKFPKSESEDSIRRKSFRFSTEGSQLTYEKRFTSPHQSLLSIRGSLFSPRRNSKTSIFSFRGRAKDIGSENDFADDEHSTLEDNESRRDSLFVPNRHGERRNSNISQASVSSRMVPALPVNGKMHSTVDCNGVVSLVGGPSTLTSPTGQLIPEVIINKPGTTTETEIRKRRLSSYQISMEMLEDSAARQRAMSIASILTNTMEELEESRQKCPPCWYRFANTFLIWDCWSPWLKVKHVVNLVVMDPFVDLAITICIVLNTLFMAMEHYPMTEQFSSVLSVGNLVFTGIFTAEMVLKIIAMDPYYYFQEGWNIFDGIIVSLSLMELGLANVEGLSVLRSFRLLRVFKLAKSWPTLNMLIKIIGNSVGALGNLTLVLAIIVFIFAVVGMQLFGKSYKECVCKISSDCELPRWHMHDFFHSFLIVFRVLCGEWIETMWDCMEVAGQTMCLTVFMMVMVIGNLVVLNLFLALLLSSFSSDNLAATDDDNEMNNLQIAVARIQKGIDYVKRKVREFIQKAFVRKQKVLDEIKPLEDLNNKKDSCISNHTIVEIGKNLAYLKEGNGTTSGIGSSVEKYVVDESDYMSFINNPSLTVTVPIAVGESDFENLNTEEFSSESDLEESKEKLNASSSSEGSTVDIGLPPEGEQPEAEPEEALEPEACFTEGCVRRFKCCQVSVEDGKGKIWWNLRKTCYKIVEHNWFETFIVFMILLSSGALAFEDIYIEQRKTIKTMLEYADKVFTYIFILEMLLKWVAYGFQTYFTNAWCWLDFLIVDVSLVSLTANALGYSELGAIKSLRTLRALRPLRALSRFEGMRATFKGWMDIMYAAVDSRNVLDQPKYEDNLYMYLYFVIFIIFGSFFTLNLFIGVIIDNFNQQKKKISQDIFMTEEQKKYYNAMKKLGSKKPQKPIPRPAVRIKIFSVIFTFI</sequence>
<feature type="transmembrane region" description="Helical" evidence="10">
    <location>
        <begin position="29"/>
        <end position="49"/>
    </location>
</feature>
<feature type="domain" description="Sodium ion transport-associated" evidence="12">
    <location>
        <begin position="786"/>
        <end position="992"/>
    </location>
</feature>
<accession>A0A8B9MI26</accession>
<dbReference type="FunFam" id="1.20.120.350:FF:000003">
    <property type="entry name" value="Voltage-dependent sodium channel"/>
    <property type="match status" value="1"/>
</dbReference>
<feature type="transmembrane region" description="Helical" evidence="10">
    <location>
        <begin position="579"/>
        <end position="602"/>
    </location>
</feature>
<evidence type="ECO:0008006" key="16">
    <source>
        <dbReference type="Google" id="ProtNLM"/>
    </source>
</evidence>
<feature type="coiled-coil region" evidence="8">
    <location>
        <begin position="203"/>
        <end position="248"/>
    </location>
</feature>
<dbReference type="GO" id="GO:0005248">
    <property type="term" value="F:voltage-gated sodium channel activity"/>
    <property type="evidence" value="ECO:0007669"/>
    <property type="project" value="InterPro"/>
</dbReference>
<dbReference type="FunFam" id="1.10.287.70:FF:000006">
    <property type="entry name" value="Sodium channel protein"/>
    <property type="match status" value="1"/>
</dbReference>
<evidence type="ECO:0000256" key="10">
    <source>
        <dbReference type="SAM" id="Phobius"/>
    </source>
</evidence>
<dbReference type="SUPFAM" id="SSF81324">
    <property type="entry name" value="Voltage-gated potassium channels"/>
    <property type="match status" value="3"/>
</dbReference>
<feature type="compositionally biased region" description="Basic residues" evidence="9">
    <location>
        <begin position="279"/>
        <end position="290"/>
    </location>
</feature>
<dbReference type="FunFam" id="1.10.287.70:FF:000003">
    <property type="entry name" value="Sodium channel protein"/>
    <property type="match status" value="1"/>
</dbReference>
<keyword evidence="6 10" id="KW-0472">Membrane</keyword>
<evidence type="ECO:0000256" key="9">
    <source>
        <dbReference type="SAM" id="MobiDB-lite"/>
    </source>
</evidence>
<feature type="transmembrane region" description="Helical" evidence="10">
    <location>
        <begin position="749"/>
        <end position="772"/>
    </location>
</feature>
<dbReference type="GO" id="GO:0001518">
    <property type="term" value="C:voltage-gated sodium channel complex"/>
    <property type="evidence" value="ECO:0007669"/>
    <property type="project" value="InterPro"/>
</dbReference>
<dbReference type="PANTHER" id="PTHR10037">
    <property type="entry name" value="VOLTAGE-GATED CATION CHANNEL CALCIUM AND SODIUM"/>
    <property type="match status" value="1"/>
</dbReference>
<evidence type="ECO:0000256" key="4">
    <source>
        <dbReference type="ARBA" id="ARBA00022737"/>
    </source>
</evidence>
<dbReference type="FunFam" id="1.20.120.350:FF:000002">
    <property type="entry name" value="Sodium channel protein"/>
    <property type="match status" value="1"/>
</dbReference>
<evidence type="ECO:0000256" key="8">
    <source>
        <dbReference type="SAM" id="Coils"/>
    </source>
</evidence>
<dbReference type="InterPro" id="IPR005821">
    <property type="entry name" value="Ion_trans_dom"/>
</dbReference>
<dbReference type="GO" id="GO:0019228">
    <property type="term" value="P:neuronal action potential"/>
    <property type="evidence" value="ECO:0007669"/>
    <property type="project" value="TreeGrafter"/>
</dbReference>
<dbReference type="Pfam" id="PF06512">
    <property type="entry name" value="Na_trans_assoc"/>
    <property type="match status" value="1"/>
</dbReference>
<evidence type="ECO:0000313" key="15">
    <source>
        <dbReference type="Proteomes" id="UP000694541"/>
    </source>
</evidence>
<feature type="domain" description="Ion transport" evidence="11">
    <location>
        <begin position="996"/>
        <end position="1114"/>
    </location>
</feature>
<keyword evidence="15" id="KW-1185">Reference proteome</keyword>
<evidence type="ECO:0000259" key="13">
    <source>
        <dbReference type="Pfam" id="PF11933"/>
    </source>
</evidence>
<dbReference type="Gene3D" id="1.10.287.70">
    <property type="match status" value="3"/>
</dbReference>
<dbReference type="CDD" id="cd13433">
    <property type="entry name" value="Na_channel_gate"/>
    <property type="match status" value="1"/>
</dbReference>
<feature type="region of interest" description="Disordered" evidence="9">
    <location>
        <begin position="908"/>
        <end position="953"/>
    </location>
</feature>
<feature type="compositionally biased region" description="Basic and acidic residues" evidence="9">
    <location>
        <begin position="291"/>
        <end position="315"/>
    </location>
</feature>
<name>A0A8B9MI26_9AVES</name>
<feature type="compositionally biased region" description="Basic and acidic residues" evidence="9">
    <location>
        <begin position="378"/>
        <end position="404"/>
    </location>
</feature>
<reference evidence="14" key="1">
    <citation type="submission" date="2025-08" db="UniProtKB">
        <authorList>
            <consortium name="Ensembl"/>
        </authorList>
    </citation>
    <scope>IDENTIFICATION</scope>
</reference>
<dbReference type="Gene3D" id="1.20.120.350">
    <property type="entry name" value="Voltage-gated potassium channels. Chain C"/>
    <property type="match status" value="2"/>
</dbReference>
<feature type="transmembrane region" description="Helical" evidence="10">
    <location>
        <begin position="1037"/>
        <end position="1059"/>
    </location>
</feature>
<dbReference type="Proteomes" id="UP000694541">
    <property type="component" value="Unplaced"/>
</dbReference>
<dbReference type="FunFam" id="1.10.287.70:FF:000385">
    <property type="entry name" value="Voltage-gated sodium channel alpha subunit isoform 2"/>
    <property type="match status" value="1"/>
</dbReference>
<organism evidence="14 15">
    <name type="scientific">Accipiter nisus</name>
    <name type="common">Eurasian sparrowhawk</name>
    <dbReference type="NCBI Taxonomy" id="211598"/>
    <lineage>
        <taxon>Eukaryota</taxon>
        <taxon>Metazoa</taxon>
        <taxon>Chordata</taxon>
        <taxon>Craniata</taxon>
        <taxon>Vertebrata</taxon>
        <taxon>Euteleostomi</taxon>
        <taxon>Archelosauria</taxon>
        <taxon>Archosauria</taxon>
        <taxon>Dinosauria</taxon>
        <taxon>Saurischia</taxon>
        <taxon>Theropoda</taxon>
        <taxon>Coelurosauria</taxon>
        <taxon>Aves</taxon>
        <taxon>Neognathae</taxon>
        <taxon>Neoaves</taxon>
        <taxon>Telluraves</taxon>
        <taxon>Accipitrimorphae</taxon>
        <taxon>Accipitriformes</taxon>
        <taxon>Accipitridae</taxon>
        <taxon>Accipitrinae</taxon>
        <taxon>Accipiter</taxon>
    </lineage>
</organism>
<dbReference type="InterPro" id="IPR043203">
    <property type="entry name" value="VGCC_Ca_Na"/>
</dbReference>
<dbReference type="InterPro" id="IPR010526">
    <property type="entry name" value="Na_trans_assoc_dom"/>
</dbReference>
<feature type="domain" description="Voltage-gated Na+ ion channel cytoplasmic" evidence="13">
    <location>
        <begin position="340"/>
        <end position="498"/>
    </location>
</feature>
<dbReference type="Pfam" id="PF11933">
    <property type="entry name" value="Na_trans_cytopl"/>
    <property type="match status" value="1"/>
</dbReference>
<feature type="transmembrane region" description="Helical" evidence="10">
    <location>
        <begin position="1145"/>
        <end position="1168"/>
    </location>
</feature>
<dbReference type="InterPro" id="IPR027359">
    <property type="entry name" value="Volt_channel_dom_sf"/>
</dbReference>
<dbReference type="AlphaFoldDB" id="A0A8B9MI26"/>
<evidence type="ECO:0000256" key="2">
    <source>
        <dbReference type="ARBA" id="ARBA00022475"/>
    </source>
</evidence>
<evidence type="ECO:0000256" key="3">
    <source>
        <dbReference type="ARBA" id="ARBA00022692"/>
    </source>
</evidence>
<proteinExistence type="predicted"/>
<evidence type="ECO:0000259" key="11">
    <source>
        <dbReference type="Pfam" id="PF00520"/>
    </source>
</evidence>
<dbReference type="PANTHER" id="PTHR10037:SF278">
    <property type="entry name" value="SODIUM CHANNEL PROTEIN TYPE 2 SUBUNIT ALPHA"/>
    <property type="match status" value="1"/>
</dbReference>
<evidence type="ECO:0000259" key="12">
    <source>
        <dbReference type="Pfam" id="PF06512"/>
    </source>
</evidence>
<evidence type="ECO:0000256" key="5">
    <source>
        <dbReference type="ARBA" id="ARBA00022989"/>
    </source>
</evidence>
<reference evidence="14" key="2">
    <citation type="submission" date="2025-09" db="UniProtKB">
        <authorList>
            <consortium name="Ensembl"/>
        </authorList>
    </citation>
    <scope>IDENTIFICATION</scope>
</reference>
<dbReference type="Pfam" id="PF00520">
    <property type="entry name" value="Ion_trans"/>
    <property type="match status" value="3"/>
</dbReference>
<feature type="domain" description="Ion transport" evidence="11">
    <location>
        <begin position="548"/>
        <end position="779"/>
    </location>
</feature>
<keyword evidence="2" id="KW-1003">Cell membrane</keyword>
<feature type="transmembrane region" description="Helical" evidence="10">
    <location>
        <begin position="179"/>
        <end position="206"/>
    </location>
</feature>
<feature type="domain" description="Ion transport" evidence="11">
    <location>
        <begin position="10"/>
        <end position="213"/>
    </location>
</feature>
<evidence type="ECO:0000313" key="14">
    <source>
        <dbReference type="Ensembl" id="ENSANIP00000008159.1"/>
    </source>
</evidence>
<feature type="region of interest" description="Disordered" evidence="9">
    <location>
        <begin position="271"/>
        <end position="318"/>
    </location>
</feature>
<keyword evidence="4" id="KW-0677">Repeat</keyword>
<evidence type="ECO:0000256" key="7">
    <source>
        <dbReference type="ARBA" id="ARBA00023157"/>
    </source>
</evidence>
<feature type="compositionally biased region" description="Acidic residues" evidence="9">
    <location>
        <begin position="944"/>
        <end position="953"/>
    </location>
</feature>
<feature type="region of interest" description="Disordered" evidence="9">
    <location>
        <begin position="370"/>
        <end position="412"/>
    </location>
</feature>
<feature type="transmembrane region" description="Helical" evidence="10">
    <location>
        <begin position="998"/>
        <end position="1016"/>
    </location>
</feature>
<keyword evidence="7" id="KW-1015">Disulfide bond</keyword>
<feature type="transmembrane region" description="Helical" evidence="10">
    <location>
        <begin position="549"/>
        <end position="567"/>
    </location>
</feature>
<dbReference type="InterPro" id="IPR044564">
    <property type="entry name" value="Na_chnl_inactivation_gate"/>
</dbReference>
<dbReference type="InterPro" id="IPR024583">
    <property type="entry name" value="Na_trans_cytopl"/>
</dbReference>